<dbReference type="Gene3D" id="1.10.10.10">
    <property type="entry name" value="Winged helix-like DNA-binding domain superfamily/Winged helix DNA-binding domain"/>
    <property type="match status" value="1"/>
</dbReference>
<organism evidence="5 6">
    <name type="scientific">Modestobacter italicus (strain DSM 44449 / CECT 9708 / BC 501)</name>
    <dbReference type="NCBI Taxonomy" id="2732864"/>
    <lineage>
        <taxon>Bacteria</taxon>
        <taxon>Bacillati</taxon>
        <taxon>Actinomycetota</taxon>
        <taxon>Actinomycetes</taxon>
        <taxon>Geodermatophilales</taxon>
        <taxon>Geodermatophilaceae</taxon>
        <taxon>Modestobacter</taxon>
    </lineage>
</organism>
<name>I4EXZ6_MODI5</name>
<keyword evidence="3" id="KW-0804">Transcription</keyword>
<dbReference type="Gene3D" id="1.20.120.530">
    <property type="entry name" value="GntR ligand-binding domain-like"/>
    <property type="match status" value="1"/>
</dbReference>
<dbReference type="STRING" id="477641.MODMU_2830"/>
<dbReference type="PANTHER" id="PTHR43537:SF24">
    <property type="entry name" value="GLUCONATE OPERON TRANSCRIPTIONAL REPRESSOR"/>
    <property type="match status" value="1"/>
</dbReference>
<dbReference type="SUPFAM" id="SSF46785">
    <property type="entry name" value="Winged helix' DNA-binding domain"/>
    <property type="match status" value="1"/>
</dbReference>
<feature type="domain" description="HTH gntR-type" evidence="4">
    <location>
        <begin position="3"/>
        <end position="70"/>
    </location>
</feature>
<dbReference type="PATRIC" id="fig|477641.3.peg.2688"/>
<accession>I4EXZ6</accession>
<dbReference type="InterPro" id="IPR008920">
    <property type="entry name" value="TF_FadR/GntR_C"/>
</dbReference>
<dbReference type="InterPro" id="IPR036390">
    <property type="entry name" value="WH_DNA-bd_sf"/>
</dbReference>
<dbReference type="InterPro" id="IPR011711">
    <property type="entry name" value="GntR_C"/>
</dbReference>
<evidence type="ECO:0000256" key="2">
    <source>
        <dbReference type="ARBA" id="ARBA00023125"/>
    </source>
</evidence>
<keyword evidence="1" id="KW-0805">Transcription regulation</keyword>
<dbReference type="InterPro" id="IPR000524">
    <property type="entry name" value="Tscrpt_reg_HTH_GntR"/>
</dbReference>
<dbReference type="HOGENOM" id="CLU_017584_5_1_11"/>
<gene>
    <name evidence="5" type="ordered locus">MODMU_2830</name>
</gene>
<dbReference type="CDD" id="cd07377">
    <property type="entry name" value="WHTH_GntR"/>
    <property type="match status" value="1"/>
</dbReference>
<dbReference type="KEGG" id="mmar:MODMU_2830"/>
<dbReference type="PANTHER" id="PTHR43537">
    <property type="entry name" value="TRANSCRIPTIONAL REGULATOR, GNTR FAMILY"/>
    <property type="match status" value="1"/>
</dbReference>
<evidence type="ECO:0000256" key="3">
    <source>
        <dbReference type="ARBA" id="ARBA00023163"/>
    </source>
</evidence>
<evidence type="ECO:0000313" key="6">
    <source>
        <dbReference type="Proteomes" id="UP000006461"/>
    </source>
</evidence>
<dbReference type="eggNOG" id="COG1802">
    <property type="taxonomic scope" value="Bacteria"/>
</dbReference>
<dbReference type="InterPro" id="IPR036388">
    <property type="entry name" value="WH-like_DNA-bd_sf"/>
</dbReference>
<evidence type="ECO:0000259" key="4">
    <source>
        <dbReference type="PROSITE" id="PS50949"/>
    </source>
</evidence>
<dbReference type="OMA" id="SAIMNFQ"/>
<dbReference type="EMBL" id="FO203431">
    <property type="protein sequence ID" value="CCH88259.1"/>
    <property type="molecule type" value="Genomic_DNA"/>
</dbReference>
<evidence type="ECO:0000313" key="5">
    <source>
        <dbReference type="EMBL" id="CCH88259.1"/>
    </source>
</evidence>
<proteinExistence type="predicted"/>
<dbReference type="OrthoDB" id="9816161at2"/>
<dbReference type="PROSITE" id="PS50949">
    <property type="entry name" value="HTH_GNTR"/>
    <property type="match status" value="1"/>
</dbReference>
<protein>
    <submittedName>
        <fullName evidence="5">Transcriptional regulator, GntR family</fullName>
    </submittedName>
</protein>
<dbReference type="SMART" id="SM00345">
    <property type="entry name" value="HTH_GNTR"/>
    <property type="match status" value="1"/>
</dbReference>
<dbReference type="Pfam" id="PF07729">
    <property type="entry name" value="FCD"/>
    <property type="match status" value="1"/>
</dbReference>
<dbReference type="SUPFAM" id="SSF48008">
    <property type="entry name" value="GntR ligand-binding domain-like"/>
    <property type="match status" value="1"/>
</dbReference>
<dbReference type="Pfam" id="PF00392">
    <property type="entry name" value="GntR"/>
    <property type="match status" value="1"/>
</dbReference>
<dbReference type="GO" id="GO:0003700">
    <property type="term" value="F:DNA-binding transcription factor activity"/>
    <property type="evidence" value="ECO:0007669"/>
    <property type="project" value="InterPro"/>
</dbReference>
<sequence>MAAAARDAAEQALRTAISRGDLPPGHRLVEEELAGQLGVNRSSVRLAIDVLIADGLVERIPHRGARVRVVSVAEAVATTECRMVLEGLLARKAAERVTDEQAGRLRAQLAAMGEAVAGGDLLKYSELISQLHGLVHDTARHPVAAGLVDRLQAQVVRHQFQLSLRPGRPQVSLGELTAVVDAIAAGDPDGAESATVAHFRSVVAALSEPTSNPGGPA</sequence>
<evidence type="ECO:0000256" key="1">
    <source>
        <dbReference type="ARBA" id="ARBA00023015"/>
    </source>
</evidence>
<dbReference type="AlphaFoldDB" id="I4EXZ6"/>
<dbReference type="SMART" id="SM00895">
    <property type="entry name" value="FCD"/>
    <property type="match status" value="1"/>
</dbReference>
<keyword evidence="6" id="KW-1185">Reference proteome</keyword>
<dbReference type="Proteomes" id="UP000006461">
    <property type="component" value="Chromosome"/>
</dbReference>
<reference evidence="5 6" key="1">
    <citation type="journal article" date="2012" name="J. Bacteriol.">
        <title>Genome Sequence of Radiation-Resistant Modestobacter marinus Strain BC501, a Representative Actinobacterium That Thrives on Calcareous Stone Surfaces.</title>
        <authorList>
            <person name="Normand P."/>
            <person name="Gury J."/>
            <person name="Pujic P."/>
            <person name="Chouaia B."/>
            <person name="Crotti E."/>
            <person name="Brusetti L."/>
            <person name="Daffonchio D."/>
            <person name="Vacherie B."/>
            <person name="Barbe V."/>
            <person name="Medigue C."/>
            <person name="Calteau A."/>
            <person name="Ghodhbane-Gtari F."/>
            <person name="Essoussi I."/>
            <person name="Nouioui I."/>
            <person name="Abbassi-Ghozzi I."/>
            <person name="Gtari M."/>
        </authorList>
    </citation>
    <scope>NUCLEOTIDE SEQUENCE [LARGE SCALE GENOMIC DNA]</scope>
    <source>
        <strain evidence="6">BC 501</strain>
    </source>
</reference>
<dbReference type="GO" id="GO:0003677">
    <property type="term" value="F:DNA binding"/>
    <property type="evidence" value="ECO:0007669"/>
    <property type="project" value="UniProtKB-KW"/>
</dbReference>
<keyword evidence="2" id="KW-0238">DNA-binding</keyword>